<evidence type="ECO:0000313" key="2">
    <source>
        <dbReference type="EMBL" id="GLX68649.1"/>
    </source>
</evidence>
<evidence type="ECO:0000313" key="3">
    <source>
        <dbReference type="Proteomes" id="UP001157114"/>
    </source>
</evidence>
<dbReference type="InterPro" id="IPR054490">
    <property type="entry name" value="BT_1020-like_b-sandwich_1"/>
</dbReference>
<accession>A0ABQ6GCG9</accession>
<dbReference type="SUPFAM" id="SSF49899">
    <property type="entry name" value="Concanavalin A-like lectins/glucanases"/>
    <property type="match status" value="2"/>
</dbReference>
<comment type="caution">
    <text evidence="2">The sequence shown here is derived from an EMBL/GenBank/DDBJ whole genome shotgun (WGS) entry which is preliminary data.</text>
</comment>
<dbReference type="EMBL" id="BSSQ01000013">
    <property type="protein sequence ID" value="GLX68649.1"/>
    <property type="molecule type" value="Genomic_DNA"/>
</dbReference>
<proteinExistence type="predicted"/>
<evidence type="ECO:0000259" key="1">
    <source>
        <dbReference type="Pfam" id="PF22585"/>
    </source>
</evidence>
<dbReference type="Gene3D" id="3.20.20.80">
    <property type="entry name" value="Glycosidases"/>
    <property type="match status" value="1"/>
</dbReference>
<name>A0ABQ6GCG9_9BACL</name>
<protein>
    <recommendedName>
        <fullName evidence="1">BT-1020-like structural beta-sandwich domain-containing protein</fullName>
    </recommendedName>
</protein>
<dbReference type="InterPro" id="IPR017853">
    <property type="entry name" value="GH"/>
</dbReference>
<sequence>MRMGFARVATAPNAFSPTLTVGQYDWNTPEMQQLYKILDQLKSDGTTVLLSTWRMDYAGDDLTKNASETYADLVVDALDYLINTKGYTNIKFYQHTNEPKSNKITWAGYKQAMIWLKSKLAAKGLPVSVMATGNQINTGLYAASNQLELAPYIGAYDIHYYPSQSSIASASNTEVMKRLSDLSSAPKPLFITEGGTLDGQTSSDDQPNVVNSSYALHQADTAMQAVLQGAGGVSLWELDDAQHDRLWGMWDIFNDPTPRPWFYTYSLLSRYVAGGSTIYKAAGAYDSQVRMLVARKSAGASGSHWTIAAVNRGTAERQVNVTIPGVNQATWDVYKYTDSYHPTDANALPVKESVVSNANMSTSGVNITVPAGGFVLLTTYDQSPVTGTPVNGQSLPVLDDFNGGTTGAAPEGWQTAGTAVTVQDVPSATNKSMRVSDNSTSAEVSASHAFPLQGGQLVEEFDIKLDQTNQRVRAGYLNNGTVPVAVVYFENDGQLRYYNGNNSAVIMPYSANTWYHIKLAANPATNKFDVYVDDMTTPAVSQASFKVSATSLDSALFGTSDTGTGAFNVDNVKLYKQVVSDNFNLETTGASPSKWTVAGSGVTVENTPSASDKSLRVNDGSATAEVKVTTSFGAQSSRIVEEFDIKVDQTNQRVQAGYLYSGTTPVAVVYFDSDGKLRYYNGSNSAVILTYSANTWYHIKIAADPATNKFDVYVNDMNTPAVSQAVFKSAASSLDSVMFGSPDTSTAKFNVDNIMVAIR</sequence>
<feature type="domain" description="BT-1020-like structural beta-sandwich" evidence="1">
    <location>
        <begin position="457"/>
        <end position="558"/>
    </location>
</feature>
<dbReference type="Proteomes" id="UP001157114">
    <property type="component" value="Unassembled WGS sequence"/>
</dbReference>
<dbReference type="InterPro" id="IPR013320">
    <property type="entry name" value="ConA-like_dom_sf"/>
</dbReference>
<reference evidence="2 3" key="1">
    <citation type="submission" date="2023-03" db="EMBL/GenBank/DDBJ databases">
        <title>Draft genome sequence of the bacteria which degrade cell wall of Tricholomamatutake.</title>
        <authorList>
            <person name="Konishi Y."/>
            <person name="Fukuta Y."/>
            <person name="Shirasaka N."/>
        </authorList>
    </citation>
    <scope>NUCLEOTIDE SEQUENCE [LARGE SCALE GENOMIC DNA]</scope>
    <source>
        <strain evidence="3">mu1</strain>
    </source>
</reference>
<gene>
    <name evidence="2" type="ORF">MU1_29940</name>
</gene>
<keyword evidence="3" id="KW-1185">Reference proteome</keyword>
<dbReference type="SUPFAM" id="SSF51445">
    <property type="entry name" value="(Trans)glycosidases"/>
    <property type="match status" value="1"/>
</dbReference>
<dbReference type="Gene3D" id="2.60.120.200">
    <property type="match status" value="1"/>
</dbReference>
<dbReference type="RefSeq" id="WP_284239390.1">
    <property type="nucleotide sequence ID" value="NZ_BSSQ01000013.1"/>
</dbReference>
<dbReference type="Pfam" id="PF22585">
    <property type="entry name" value="Sialidase-like_CBM"/>
    <property type="match status" value="2"/>
</dbReference>
<feature type="domain" description="BT-1020-like structural beta-sandwich" evidence="1">
    <location>
        <begin position="635"/>
        <end position="741"/>
    </location>
</feature>
<organism evidence="2 3">
    <name type="scientific">Paenibacillus glycanilyticus</name>
    <dbReference type="NCBI Taxonomy" id="126569"/>
    <lineage>
        <taxon>Bacteria</taxon>
        <taxon>Bacillati</taxon>
        <taxon>Bacillota</taxon>
        <taxon>Bacilli</taxon>
        <taxon>Bacillales</taxon>
        <taxon>Paenibacillaceae</taxon>
        <taxon>Paenibacillus</taxon>
    </lineage>
</organism>